<comment type="caution">
    <text evidence="2">The sequence shown here is derived from an EMBL/GenBank/DDBJ whole genome shotgun (WGS) entry which is preliminary data.</text>
</comment>
<dbReference type="AlphaFoldDB" id="A0A8J6NSK2"/>
<reference evidence="2 3" key="1">
    <citation type="submission" date="2020-08" db="EMBL/GenBank/DDBJ databases">
        <title>Bridging the membrane lipid divide: bacteria of the FCB group superphylum have the potential to synthesize archaeal ether lipids.</title>
        <authorList>
            <person name="Villanueva L."/>
            <person name="Von Meijenfeldt F.A.B."/>
            <person name="Westbye A.B."/>
            <person name="Yadav S."/>
            <person name="Hopmans E.C."/>
            <person name="Dutilh B.E."/>
            <person name="Sinninghe Damste J.S."/>
        </authorList>
    </citation>
    <scope>NUCLEOTIDE SEQUENCE [LARGE SCALE GENOMIC DNA]</scope>
    <source>
        <strain evidence="2">NIOZ-UU36</strain>
    </source>
</reference>
<dbReference type="EMBL" id="JACNJN010000219">
    <property type="protein sequence ID" value="MBC8336994.1"/>
    <property type="molecule type" value="Genomic_DNA"/>
</dbReference>
<feature type="transmembrane region" description="Helical" evidence="1">
    <location>
        <begin position="252"/>
        <end position="272"/>
    </location>
</feature>
<organism evidence="2 3">
    <name type="scientific">Candidatus Desulfolinea nitratireducens</name>
    <dbReference type="NCBI Taxonomy" id="2841698"/>
    <lineage>
        <taxon>Bacteria</taxon>
        <taxon>Bacillati</taxon>
        <taxon>Chloroflexota</taxon>
        <taxon>Anaerolineae</taxon>
        <taxon>Anaerolineales</taxon>
        <taxon>Anaerolineales incertae sedis</taxon>
        <taxon>Candidatus Desulfolinea</taxon>
    </lineage>
</organism>
<feature type="transmembrane region" description="Helical" evidence="1">
    <location>
        <begin position="165"/>
        <end position="187"/>
    </location>
</feature>
<evidence type="ECO:0000313" key="2">
    <source>
        <dbReference type="EMBL" id="MBC8336994.1"/>
    </source>
</evidence>
<gene>
    <name evidence="2" type="ORF">H8E29_17195</name>
</gene>
<feature type="transmembrane region" description="Helical" evidence="1">
    <location>
        <begin position="132"/>
        <end position="153"/>
    </location>
</feature>
<feature type="transmembrane region" description="Helical" evidence="1">
    <location>
        <begin position="79"/>
        <end position="98"/>
    </location>
</feature>
<keyword evidence="1" id="KW-1133">Transmembrane helix</keyword>
<keyword evidence="1" id="KW-0812">Transmembrane</keyword>
<name>A0A8J6NSK2_9CHLR</name>
<feature type="transmembrane region" description="Helical" evidence="1">
    <location>
        <begin position="221"/>
        <end position="240"/>
    </location>
</feature>
<feature type="transmembrane region" description="Helical" evidence="1">
    <location>
        <begin position="48"/>
        <end position="70"/>
    </location>
</feature>
<keyword evidence="1" id="KW-0472">Membrane</keyword>
<sequence>MQGYRSLPEYLLDGVGALARNLTRFPKTKRESFLPKDATAENDEIPSYWVNGLIIMLLTFLVGWLTSLILQESLSEEELWLSIWAAGAGALALVASKANMRLFLKTFRGPILEKVQSAADADDLGNWLESNFIAWKPLLVGLIFGPGLAFILYKNWQINTSATMHIGPIVVVVLACIQSVWVAYYLLPFYVELPSRLSRYKFDLYTTDPSSSEVIGRLSKLLTSIMYITIAYIVLLTIGLTEINVLDVNMNLDAAVVFAVFVWAPTVLLYAAGQMHISDVISKAKWDVLNEVQTKIESLYAIDDIPQKETLERLERLMDHHDRIKNTPNSALNFRSGLNFLNSLLLPVLAFLLANIGDLIEWIK</sequence>
<accession>A0A8J6NSK2</accession>
<feature type="transmembrane region" description="Helical" evidence="1">
    <location>
        <begin position="340"/>
        <end position="360"/>
    </location>
</feature>
<dbReference type="Proteomes" id="UP000614469">
    <property type="component" value="Unassembled WGS sequence"/>
</dbReference>
<protein>
    <submittedName>
        <fullName evidence="2">Uncharacterized protein</fullName>
    </submittedName>
</protein>
<evidence type="ECO:0000313" key="3">
    <source>
        <dbReference type="Proteomes" id="UP000614469"/>
    </source>
</evidence>
<evidence type="ECO:0000256" key="1">
    <source>
        <dbReference type="SAM" id="Phobius"/>
    </source>
</evidence>
<proteinExistence type="predicted"/>